<evidence type="ECO:0000313" key="4">
    <source>
        <dbReference type="EMBL" id="QIB34454.1"/>
    </source>
</evidence>
<dbReference type="SUPFAM" id="SSF55729">
    <property type="entry name" value="Acyl-CoA N-acyltransferases (Nat)"/>
    <property type="match status" value="1"/>
</dbReference>
<dbReference type="CDD" id="cd04301">
    <property type="entry name" value="NAT_SF"/>
    <property type="match status" value="1"/>
</dbReference>
<organism evidence="4 5">
    <name type="scientific">Ancylobacter pratisalsi</name>
    <dbReference type="NCBI Taxonomy" id="1745854"/>
    <lineage>
        <taxon>Bacteria</taxon>
        <taxon>Pseudomonadati</taxon>
        <taxon>Pseudomonadota</taxon>
        <taxon>Alphaproteobacteria</taxon>
        <taxon>Hyphomicrobiales</taxon>
        <taxon>Xanthobacteraceae</taxon>
        <taxon>Ancylobacter</taxon>
    </lineage>
</organism>
<dbReference type="GO" id="GO:0008080">
    <property type="term" value="F:N-acetyltransferase activity"/>
    <property type="evidence" value="ECO:0007669"/>
    <property type="project" value="TreeGrafter"/>
</dbReference>
<evidence type="ECO:0000256" key="1">
    <source>
        <dbReference type="ARBA" id="ARBA00022679"/>
    </source>
</evidence>
<keyword evidence="1 4" id="KW-0808">Transferase</keyword>
<dbReference type="AlphaFoldDB" id="A0A6P1YRW9"/>
<dbReference type="KEGG" id="apra:G3A50_12590"/>
<feature type="domain" description="N-acetyltransferase" evidence="3">
    <location>
        <begin position="11"/>
        <end position="158"/>
    </location>
</feature>
<dbReference type="EMBL" id="CP048630">
    <property type="protein sequence ID" value="QIB34454.1"/>
    <property type="molecule type" value="Genomic_DNA"/>
</dbReference>
<evidence type="ECO:0000259" key="3">
    <source>
        <dbReference type="PROSITE" id="PS51186"/>
    </source>
</evidence>
<name>A0A6P1YRW9_9HYPH</name>
<dbReference type="InterPro" id="IPR016181">
    <property type="entry name" value="Acyl_CoA_acyltransferase"/>
</dbReference>
<protein>
    <submittedName>
        <fullName evidence="4">GNAT family N-acetyltransferase</fullName>
    </submittedName>
</protein>
<gene>
    <name evidence="4" type="ORF">G3A50_12590</name>
</gene>
<proteinExistence type="predicted"/>
<evidence type="ECO:0000256" key="2">
    <source>
        <dbReference type="ARBA" id="ARBA00023315"/>
    </source>
</evidence>
<reference evidence="4 5" key="1">
    <citation type="submission" date="2020-02" db="EMBL/GenBank/DDBJ databases">
        <authorList>
            <person name="Li G."/>
        </authorList>
    </citation>
    <scope>NUCLEOTIDE SEQUENCE [LARGE SCALE GENOMIC DNA]</scope>
    <source>
        <strain evidence="4 5">DSM 102029</strain>
    </source>
</reference>
<dbReference type="PANTHER" id="PTHR10545:SF42">
    <property type="entry name" value="ACETYLTRANSFERASE"/>
    <property type="match status" value="1"/>
</dbReference>
<dbReference type="InterPro" id="IPR051016">
    <property type="entry name" value="Diverse_Substrate_AcTransf"/>
</dbReference>
<keyword evidence="2" id="KW-0012">Acyltransferase</keyword>
<dbReference type="Gene3D" id="3.40.630.30">
    <property type="match status" value="1"/>
</dbReference>
<dbReference type="Proteomes" id="UP000464751">
    <property type="component" value="Chromosome"/>
</dbReference>
<evidence type="ECO:0000313" key="5">
    <source>
        <dbReference type="Proteomes" id="UP000464751"/>
    </source>
</evidence>
<dbReference type="PROSITE" id="PS51186">
    <property type="entry name" value="GNAT"/>
    <property type="match status" value="1"/>
</dbReference>
<accession>A0A6P1YRW9</accession>
<dbReference type="Pfam" id="PF00583">
    <property type="entry name" value="Acetyltransf_1"/>
    <property type="match status" value="1"/>
</dbReference>
<sequence>MSAHTQGAAAGEIRPLGAEDHAMWLPLWRGYLTFYGAELPETVSATTWARLIDPAEPVHGALALDEAGRAVGLVHWLFHRSTWSEGDVCYLNDLFVADSQRGKGLGAGLIAHVHADATARGAAEVYWLTHETNATAQRLYNAVAERTGFIQYRKLVTP</sequence>
<dbReference type="RefSeq" id="WP_163075597.1">
    <property type="nucleotide sequence ID" value="NZ_CP048630.1"/>
</dbReference>
<keyword evidence="5" id="KW-1185">Reference proteome</keyword>
<dbReference type="InterPro" id="IPR000182">
    <property type="entry name" value="GNAT_dom"/>
</dbReference>
<dbReference type="PANTHER" id="PTHR10545">
    <property type="entry name" value="DIAMINE N-ACETYLTRANSFERASE"/>
    <property type="match status" value="1"/>
</dbReference>